<proteinExistence type="predicted"/>
<dbReference type="AlphaFoldDB" id="A0A8S1CHA1"/>
<organism evidence="2 3">
    <name type="scientific">Cloeon dipterum</name>
    <dbReference type="NCBI Taxonomy" id="197152"/>
    <lineage>
        <taxon>Eukaryota</taxon>
        <taxon>Metazoa</taxon>
        <taxon>Ecdysozoa</taxon>
        <taxon>Arthropoda</taxon>
        <taxon>Hexapoda</taxon>
        <taxon>Insecta</taxon>
        <taxon>Pterygota</taxon>
        <taxon>Palaeoptera</taxon>
        <taxon>Ephemeroptera</taxon>
        <taxon>Pisciforma</taxon>
        <taxon>Baetidae</taxon>
        <taxon>Cloeon</taxon>
    </lineage>
</organism>
<keyword evidence="3" id="KW-1185">Reference proteome</keyword>
<reference evidence="2 3" key="1">
    <citation type="submission" date="2020-04" db="EMBL/GenBank/DDBJ databases">
        <authorList>
            <person name="Alioto T."/>
            <person name="Alioto T."/>
            <person name="Gomez Garrido J."/>
        </authorList>
    </citation>
    <scope>NUCLEOTIDE SEQUENCE [LARGE SCALE GENOMIC DNA]</scope>
</reference>
<accession>A0A8S1CHA1</accession>
<comment type="caution">
    <text evidence="2">The sequence shown here is derived from an EMBL/GenBank/DDBJ whole genome shotgun (WGS) entry which is preliminary data.</text>
</comment>
<dbReference type="Proteomes" id="UP000494165">
    <property type="component" value="Unassembled WGS sequence"/>
</dbReference>
<evidence type="ECO:0000256" key="1">
    <source>
        <dbReference type="SAM" id="Coils"/>
    </source>
</evidence>
<dbReference type="EMBL" id="CADEPI010000032">
    <property type="protein sequence ID" value="CAB3367650.1"/>
    <property type="molecule type" value="Genomic_DNA"/>
</dbReference>
<evidence type="ECO:0000313" key="2">
    <source>
        <dbReference type="EMBL" id="CAB3367650.1"/>
    </source>
</evidence>
<keyword evidence="1" id="KW-0175">Coiled coil</keyword>
<evidence type="ECO:0000313" key="3">
    <source>
        <dbReference type="Proteomes" id="UP000494165"/>
    </source>
</evidence>
<feature type="coiled-coil region" evidence="1">
    <location>
        <begin position="233"/>
        <end position="280"/>
    </location>
</feature>
<gene>
    <name evidence="2" type="ORF">CLODIP_2_CD02069</name>
</gene>
<name>A0A8S1CHA1_9INSE</name>
<sequence>MEIARLENEYSTLQAWENRYLDDLSAMQLEILKLEQQEKERLLSVEASPNLQEKILALSKVCFQCASTQGELLKEEKSLKEFQISQLQEESSKLGQNRAAATARATCLKKQLLISKHFNKSLEKKWKDMTKCLSSVKSAMIKWDSSPCTSYLDQRLKDKEADLGRLQRQRCRLEEMKRSVATNSLPNDLPSMSDAVSVSEFETDSTPLCRAIQENIALTMEKQHLEQQSKSLAARKLAQIEHLERAKEELNSLKEKLKISEETQDQFENCEKFLEQLDKETEMLDAHCCSLQQQVDVENEKIHTVKNEIIQLLAQSAVEKEIFSVEARELEKIITANKLELNQLQDRISVATKERNALKERNTALVMEYEEICSSDEIKELLEKKTKESEEINQLQTRIKQQKSAQLKMATNIDELQGKIALLAKDVATVTEQGDKLLNSNRSQMSSLQAEISTLESDLLVLTEASLKMEGTAKEAQGQVAELEETLAERRKMRADLQLRLDVISKENELAENLVKVAEQQLQAEEEARKKQGLLTRLLGRWS</sequence>
<feature type="coiled-coil region" evidence="1">
    <location>
        <begin position="327"/>
        <end position="528"/>
    </location>
</feature>
<protein>
    <submittedName>
        <fullName evidence="2">Uncharacterized protein</fullName>
    </submittedName>
</protein>